<accession>A0ABV6J472</accession>
<dbReference type="Pfam" id="PF04542">
    <property type="entry name" value="Sigma70_r2"/>
    <property type="match status" value="1"/>
</dbReference>
<evidence type="ECO:0000256" key="3">
    <source>
        <dbReference type="ARBA" id="ARBA00023125"/>
    </source>
</evidence>
<keyword evidence="3" id="KW-0238">DNA-binding</keyword>
<dbReference type="EMBL" id="JBHLVF010000007">
    <property type="protein sequence ID" value="MFC0390352.1"/>
    <property type="molecule type" value="Genomic_DNA"/>
</dbReference>
<dbReference type="Proteomes" id="UP001589818">
    <property type="component" value="Unassembled WGS sequence"/>
</dbReference>
<keyword evidence="7" id="KW-1185">Reference proteome</keyword>
<evidence type="ECO:0000256" key="4">
    <source>
        <dbReference type="ARBA" id="ARBA00023163"/>
    </source>
</evidence>
<evidence type="ECO:0000259" key="5">
    <source>
        <dbReference type="Pfam" id="PF04542"/>
    </source>
</evidence>
<evidence type="ECO:0000313" key="7">
    <source>
        <dbReference type="Proteomes" id="UP001589818"/>
    </source>
</evidence>
<evidence type="ECO:0000313" key="6">
    <source>
        <dbReference type="EMBL" id="MFC0390352.1"/>
    </source>
</evidence>
<dbReference type="RefSeq" id="WP_204822205.1">
    <property type="nucleotide sequence ID" value="NZ_JANHOF010000021.1"/>
</dbReference>
<reference evidence="6 7" key="1">
    <citation type="submission" date="2024-09" db="EMBL/GenBank/DDBJ databases">
        <authorList>
            <person name="Sun Q."/>
            <person name="Mori K."/>
        </authorList>
    </citation>
    <scope>NUCLEOTIDE SEQUENCE [LARGE SCALE GENOMIC DNA]</scope>
    <source>
        <strain evidence="6 7">CCM 4839</strain>
    </source>
</reference>
<comment type="caution">
    <text evidence="6">The sequence shown here is derived from an EMBL/GenBank/DDBJ whole genome shotgun (WGS) entry which is preliminary data.</text>
</comment>
<keyword evidence="4" id="KW-0804">Transcription</keyword>
<dbReference type="InterPro" id="IPR013325">
    <property type="entry name" value="RNA_pol_sigma_r2"/>
</dbReference>
<dbReference type="InterPro" id="IPR039425">
    <property type="entry name" value="RNA_pol_sigma-70-like"/>
</dbReference>
<dbReference type="PANTHER" id="PTHR43133:SF8">
    <property type="entry name" value="RNA POLYMERASE SIGMA FACTOR HI_1459-RELATED"/>
    <property type="match status" value="1"/>
</dbReference>
<sequence>MNSTQQRNYTDHNIFNVLFQNYSEKIYRLAGKFFANQTDREVAVQETFLRVYKNIHNFDRAKNTSAWIYRIGTNICI</sequence>
<organism evidence="6 7">
    <name type="scientific">Paenibacillus mendelii</name>
    <dbReference type="NCBI Taxonomy" id="206163"/>
    <lineage>
        <taxon>Bacteria</taxon>
        <taxon>Bacillati</taxon>
        <taxon>Bacillota</taxon>
        <taxon>Bacilli</taxon>
        <taxon>Bacillales</taxon>
        <taxon>Paenibacillaceae</taxon>
        <taxon>Paenibacillus</taxon>
    </lineage>
</organism>
<dbReference type="Gene3D" id="1.10.1740.10">
    <property type="match status" value="1"/>
</dbReference>
<protein>
    <submittedName>
        <fullName evidence="6">Sigma factor</fullName>
    </submittedName>
</protein>
<name>A0ABV6J472_9BACL</name>
<proteinExistence type="predicted"/>
<dbReference type="PANTHER" id="PTHR43133">
    <property type="entry name" value="RNA POLYMERASE ECF-TYPE SIGMA FACTO"/>
    <property type="match status" value="1"/>
</dbReference>
<dbReference type="SUPFAM" id="SSF88946">
    <property type="entry name" value="Sigma2 domain of RNA polymerase sigma factors"/>
    <property type="match status" value="1"/>
</dbReference>
<keyword evidence="2" id="KW-0731">Sigma factor</keyword>
<feature type="domain" description="RNA polymerase sigma-70 region 2" evidence="5">
    <location>
        <begin position="18"/>
        <end position="77"/>
    </location>
</feature>
<evidence type="ECO:0000256" key="1">
    <source>
        <dbReference type="ARBA" id="ARBA00023015"/>
    </source>
</evidence>
<keyword evidence="1" id="KW-0805">Transcription regulation</keyword>
<gene>
    <name evidence="6" type="ORF">ACFFJ8_03065</name>
</gene>
<evidence type="ECO:0000256" key="2">
    <source>
        <dbReference type="ARBA" id="ARBA00023082"/>
    </source>
</evidence>
<dbReference type="InterPro" id="IPR007627">
    <property type="entry name" value="RNA_pol_sigma70_r2"/>
</dbReference>